<feature type="compositionally biased region" description="Basic residues" evidence="1">
    <location>
        <begin position="1"/>
        <end position="11"/>
    </location>
</feature>
<reference evidence="2 3" key="1">
    <citation type="submission" date="2016-05" db="EMBL/GenBank/DDBJ databases">
        <title>Comparative analysis of secretome profiles of manganese(II)-oxidizing ascomycete fungi.</title>
        <authorList>
            <consortium name="DOE Joint Genome Institute"/>
            <person name="Zeiner C.A."/>
            <person name="Purvine S.O."/>
            <person name="Zink E.M."/>
            <person name="Wu S."/>
            <person name="Pasa-Tolic L."/>
            <person name="Chaput D.L."/>
            <person name="Haridas S."/>
            <person name="Grigoriev I.V."/>
            <person name="Santelli C.M."/>
            <person name="Hansel C.M."/>
        </authorList>
    </citation>
    <scope>NUCLEOTIDE SEQUENCE [LARGE SCALE GENOMIC DNA]</scope>
    <source>
        <strain evidence="2 3">AP3s5-JAC2a</strain>
    </source>
</reference>
<sequence length="298" mass="32350">MGLHFTARRSGRCTNTTLSPLPSPLPSRLRPTKKFLFSCLSAGIPHNQRGVHTGHQTILARGLGLPTRLAAFLVFILTCFHNQRRRIYPGAGEGFRTTGPLCLCSFYYRRGSPGWRPFESIRLRRLISVLCSACACVKRFRVEDSDDSMMLESHHGSWYDPGMSSFHSFCLSLPCPTPQPHRASSRLESNRALGSFSTPLLNCTSDVGVPSVVSSATSAHTALAPSWKSLSHHARVPGFSAKLSASLAQPADRCATHASICGGHPDVGAPGLGSDVGGKRRKISKWEVGKWSVKNSLV</sequence>
<dbReference type="EMBL" id="KV441548">
    <property type="protein sequence ID" value="OAG11782.1"/>
    <property type="molecule type" value="Genomic_DNA"/>
</dbReference>
<gene>
    <name evidence="2" type="ORF">CC84DRAFT_51544</name>
</gene>
<accession>A0A177CY12</accession>
<protein>
    <submittedName>
        <fullName evidence="2">Uncharacterized protein</fullName>
    </submittedName>
</protein>
<evidence type="ECO:0000313" key="3">
    <source>
        <dbReference type="Proteomes" id="UP000077069"/>
    </source>
</evidence>
<dbReference type="RefSeq" id="XP_018042147.1">
    <property type="nucleotide sequence ID" value="XM_018186568.1"/>
</dbReference>
<evidence type="ECO:0000313" key="2">
    <source>
        <dbReference type="EMBL" id="OAG11782.1"/>
    </source>
</evidence>
<feature type="region of interest" description="Disordered" evidence="1">
    <location>
        <begin position="1"/>
        <end position="24"/>
    </location>
</feature>
<dbReference type="Proteomes" id="UP000077069">
    <property type="component" value="Unassembled WGS sequence"/>
</dbReference>
<proteinExistence type="predicted"/>
<dbReference type="AlphaFoldDB" id="A0A177CY12"/>
<dbReference type="InParanoid" id="A0A177CY12"/>
<organism evidence="2 3">
    <name type="scientific">Paraphaeosphaeria sporulosa</name>
    <dbReference type="NCBI Taxonomy" id="1460663"/>
    <lineage>
        <taxon>Eukaryota</taxon>
        <taxon>Fungi</taxon>
        <taxon>Dikarya</taxon>
        <taxon>Ascomycota</taxon>
        <taxon>Pezizomycotina</taxon>
        <taxon>Dothideomycetes</taxon>
        <taxon>Pleosporomycetidae</taxon>
        <taxon>Pleosporales</taxon>
        <taxon>Massarineae</taxon>
        <taxon>Didymosphaeriaceae</taxon>
        <taxon>Paraphaeosphaeria</taxon>
    </lineage>
</organism>
<evidence type="ECO:0000256" key="1">
    <source>
        <dbReference type="SAM" id="MobiDB-lite"/>
    </source>
</evidence>
<name>A0A177CY12_9PLEO</name>
<dbReference type="GeneID" id="28770054"/>
<keyword evidence="3" id="KW-1185">Reference proteome</keyword>